<comment type="function">
    <text evidence="3">Probably deamidates glutamine residues to glutamate on methyl-accepting chemotaxis receptors (MCPs), playing an important role in chemotaxis.</text>
</comment>
<protein>
    <recommendedName>
        <fullName evidence="3">Probable chemoreceptor glutamine deamidase CheD</fullName>
        <ecNumber evidence="3">3.5.1.44</ecNumber>
    </recommendedName>
</protein>
<evidence type="ECO:0000256" key="1">
    <source>
        <dbReference type="ARBA" id="ARBA00022500"/>
    </source>
</evidence>
<dbReference type="Proteomes" id="UP000001235">
    <property type="component" value="Chromosome"/>
</dbReference>
<dbReference type="HOGENOM" id="CLU_087854_1_1_4"/>
<dbReference type="EC" id="3.5.1.44" evidence="3"/>
<sequence length="166" mass="18509">MNVVTPEREVYLKPGDFCFGEGRLRITTLLGSCVAIVLWHPILLHGGMCHFMLPGRNKPRGNLPLDGKYGEEAMALFMQEITQRRTKPASYQVHIYGGGNMFGGRAASPTDIGFQNIECAHSLLSQYGFTLDYDHLGSFGHRKVMFDVWSGEVGLVHVDHRNSGKK</sequence>
<dbReference type="EMBL" id="CP002159">
    <property type="protein sequence ID" value="ADL55971.1"/>
    <property type="molecule type" value="Genomic_DNA"/>
</dbReference>
<reference evidence="5 6" key="1">
    <citation type="submission" date="2010-08" db="EMBL/GenBank/DDBJ databases">
        <title>Complete sequence of Gallionella capsiferriformans ES-2.</title>
        <authorList>
            <consortium name="US DOE Joint Genome Institute"/>
            <person name="Lucas S."/>
            <person name="Copeland A."/>
            <person name="Lapidus A."/>
            <person name="Cheng J.-F."/>
            <person name="Bruce D."/>
            <person name="Goodwin L."/>
            <person name="Pitluck S."/>
            <person name="Chertkov O."/>
            <person name="Davenport K.W."/>
            <person name="Detter J.C."/>
            <person name="Han C."/>
            <person name="Tapia R."/>
            <person name="Land M."/>
            <person name="Hauser L."/>
            <person name="Chang Y.-J."/>
            <person name="Jeffries C."/>
            <person name="Kyrpides N."/>
            <person name="Ivanova N."/>
            <person name="Mikhailova N."/>
            <person name="Shelobolina E.S."/>
            <person name="Picardal F."/>
            <person name="Roden E."/>
            <person name="Emerson D."/>
            <person name="Woyke T."/>
        </authorList>
    </citation>
    <scope>NUCLEOTIDE SEQUENCE [LARGE SCALE GENOMIC DNA]</scope>
    <source>
        <strain evidence="5 6">ES-2</strain>
    </source>
</reference>
<keyword evidence="4" id="KW-0812">Transmembrane</keyword>
<dbReference type="GO" id="GO:0006935">
    <property type="term" value="P:chemotaxis"/>
    <property type="evidence" value="ECO:0007669"/>
    <property type="project" value="UniProtKB-UniRule"/>
</dbReference>
<dbReference type="InterPro" id="IPR038592">
    <property type="entry name" value="CheD-like_sf"/>
</dbReference>
<keyword evidence="4" id="KW-0472">Membrane</keyword>
<keyword evidence="1 3" id="KW-0145">Chemotaxis</keyword>
<comment type="catalytic activity">
    <reaction evidence="3">
        <text>L-glutaminyl-[protein] + H2O = L-glutamyl-[protein] + NH4(+)</text>
        <dbReference type="Rhea" id="RHEA:16441"/>
        <dbReference type="Rhea" id="RHEA-COMP:10207"/>
        <dbReference type="Rhea" id="RHEA-COMP:10208"/>
        <dbReference type="ChEBI" id="CHEBI:15377"/>
        <dbReference type="ChEBI" id="CHEBI:28938"/>
        <dbReference type="ChEBI" id="CHEBI:29973"/>
        <dbReference type="ChEBI" id="CHEBI:30011"/>
        <dbReference type="EC" id="3.5.1.44"/>
    </reaction>
</comment>
<organism evidence="5 6">
    <name type="scientific">Gallionella capsiferriformans (strain ES-2)</name>
    <name type="common">Gallionella ferruginea capsiferriformans (strain ES-2)</name>
    <dbReference type="NCBI Taxonomy" id="395494"/>
    <lineage>
        <taxon>Bacteria</taxon>
        <taxon>Pseudomonadati</taxon>
        <taxon>Pseudomonadota</taxon>
        <taxon>Betaproteobacteria</taxon>
        <taxon>Nitrosomonadales</taxon>
        <taxon>Gallionellaceae</taxon>
        <taxon>Gallionella</taxon>
    </lineage>
</organism>
<dbReference type="PANTHER" id="PTHR35147:SF3">
    <property type="entry name" value="CHEMORECEPTOR GLUTAMINE DEAMIDASE CHED 1-RELATED"/>
    <property type="match status" value="1"/>
</dbReference>
<dbReference type="eggNOG" id="COG1871">
    <property type="taxonomic scope" value="Bacteria"/>
</dbReference>
<dbReference type="Gene3D" id="3.30.1330.200">
    <property type="match status" value="1"/>
</dbReference>
<dbReference type="OrthoDB" id="9807202at2"/>
<dbReference type="SUPFAM" id="SSF64438">
    <property type="entry name" value="CNF1/YfiH-like putative cysteine hydrolases"/>
    <property type="match status" value="1"/>
</dbReference>
<dbReference type="RefSeq" id="WP_013293903.1">
    <property type="nucleotide sequence ID" value="NC_014394.1"/>
</dbReference>
<name>D9SHH4_GALCS</name>
<accession>D9SHH4</accession>
<keyword evidence="2 3" id="KW-0378">Hydrolase</keyword>
<evidence type="ECO:0000256" key="3">
    <source>
        <dbReference type="HAMAP-Rule" id="MF_01440"/>
    </source>
</evidence>
<comment type="similarity">
    <text evidence="3">Belongs to the CheD family.</text>
</comment>
<dbReference type="STRING" id="395494.Galf_1965"/>
<dbReference type="Pfam" id="PF03975">
    <property type="entry name" value="CheD"/>
    <property type="match status" value="1"/>
</dbReference>
<feature type="transmembrane region" description="Helical" evidence="4">
    <location>
        <begin position="29"/>
        <end position="53"/>
    </location>
</feature>
<evidence type="ECO:0000313" key="6">
    <source>
        <dbReference type="Proteomes" id="UP000001235"/>
    </source>
</evidence>
<dbReference type="PANTHER" id="PTHR35147">
    <property type="entry name" value="CHEMORECEPTOR GLUTAMINE DEAMIDASE CHED-RELATED"/>
    <property type="match status" value="1"/>
</dbReference>
<dbReference type="AlphaFoldDB" id="D9SHH4"/>
<evidence type="ECO:0000256" key="2">
    <source>
        <dbReference type="ARBA" id="ARBA00022801"/>
    </source>
</evidence>
<dbReference type="HAMAP" id="MF_01440">
    <property type="entry name" value="CheD"/>
    <property type="match status" value="1"/>
</dbReference>
<dbReference type="CDD" id="cd16352">
    <property type="entry name" value="CheD"/>
    <property type="match status" value="1"/>
</dbReference>
<dbReference type="InterPro" id="IPR005659">
    <property type="entry name" value="Chemorcpt_Glu_NH3ase_CheD"/>
</dbReference>
<keyword evidence="6" id="KW-1185">Reference proteome</keyword>
<dbReference type="InterPro" id="IPR011324">
    <property type="entry name" value="Cytotoxic_necrot_fac-like_cat"/>
</dbReference>
<keyword evidence="4" id="KW-1133">Transmembrane helix</keyword>
<evidence type="ECO:0000313" key="5">
    <source>
        <dbReference type="EMBL" id="ADL55971.1"/>
    </source>
</evidence>
<evidence type="ECO:0000256" key="4">
    <source>
        <dbReference type="SAM" id="Phobius"/>
    </source>
</evidence>
<proteinExistence type="inferred from homology"/>
<gene>
    <name evidence="3" type="primary">cheD</name>
    <name evidence="5" type="ordered locus">Galf_1965</name>
</gene>
<dbReference type="KEGG" id="gca:Galf_1965"/>
<dbReference type="GO" id="GO:0050568">
    <property type="term" value="F:protein-glutamine glutaminase activity"/>
    <property type="evidence" value="ECO:0007669"/>
    <property type="project" value="UniProtKB-UniRule"/>
</dbReference>